<gene>
    <name evidence="6" type="ORF">CKM354_000379200</name>
</gene>
<keyword evidence="2" id="KW-0808">Transferase</keyword>
<protein>
    <recommendedName>
        <fullName evidence="8">O-methyltransferase</fullName>
    </recommendedName>
</protein>
<keyword evidence="3" id="KW-0949">S-adenosyl-L-methionine</keyword>
<dbReference type="Proteomes" id="UP000825890">
    <property type="component" value="Unassembled WGS sequence"/>
</dbReference>
<evidence type="ECO:0000313" key="6">
    <source>
        <dbReference type="EMBL" id="GIZ40455.1"/>
    </source>
</evidence>
<evidence type="ECO:0000313" key="7">
    <source>
        <dbReference type="Proteomes" id="UP000825890"/>
    </source>
</evidence>
<evidence type="ECO:0000256" key="3">
    <source>
        <dbReference type="ARBA" id="ARBA00022691"/>
    </source>
</evidence>
<dbReference type="Gene3D" id="3.40.50.150">
    <property type="entry name" value="Vaccinia Virus protein VP39"/>
    <property type="match status" value="1"/>
</dbReference>
<organism evidence="6 7">
    <name type="scientific">Cercospora kikuchii</name>
    <dbReference type="NCBI Taxonomy" id="84275"/>
    <lineage>
        <taxon>Eukaryota</taxon>
        <taxon>Fungi</taxon>
        <taxon>Dikarya</taxon>
        <taxon>Ascomycota</taxon>
        <taxon>Pezizomycotina</taxon>
        <taxon>Dothideomycetes</taxon>
        <taxon>Dothideomycetidae</taxon>
        <taxon>Mycosphaerellales</taxon>
        <taxon>Mycosphaerellaceae</taxon>
        <taxon>Cercospora</taxon>
    </lineage>
</organism>
<accession>A0A9P3FFG0</accession>
<dbReference type="PANTHER" id="PTHR43712">
    <property type="entry name" value="PUTATIVE (AFU_ORTHOLOGUE AFUA_4G14580)-RELATED"/>
    <property type="match status" value="1"/>
</dbReference>
<evidence type="ECO:0000256" key="2">
    <source>
        <dbReference type="ARBA" id="ARBA00022679"/>
    </source>
</evidence>
<reference evidence="6 7" key="1">
    <citation type="submission" date="2021-01" db="EMBL/GenBank/DDBJ databases">
        <title>Cercospora kikuchii MAFF 305040 whole genome shotgun sequence.</title>
        <authorList>
            <person name="Kashiwa T."/>
            <person name="Suzuki T."/>
        </authorList>
    </citation>
    <scope>NUCLEOTIDE SEQUENCE [LARGE SCALE GENOMIC DNA]</scope>
    <source>
        <strain evidence="6 7">MAFF 305040</strain>
    </source>
</reference>
<dbReference type="OrthoDB" id="1606438at2759"/>
<dbReference type="InterPro" id="IPR016461">
    <property type="entry name" value="COMT-like"/>
</dbReference>
<evidence type="ECO:0000259" key="5">
    <source>
        <dbReference type="Pfam" id="PF08100"/>
    </source>
</evidence>
<dbReference type="InterPro" id="IPR001077">
    <property type="entry name" value="COMT_C"/>
</dbReference>
<dbReference type="EMBL" id="BOLY01000002">
    <property type="protein sequence ID" value="GIZ40455.1"/>
    <property type="molecule type" value="Genomic_DNA"/>
</dbReference>
<keyword evidence="7" id="KW-1185">Reference proteome</keyword>
<dbReference type="InterPro" id="IPR036390">
    <property type="entry name" value="WH_DNA-bd_sf"/>
</dbReference>
<dbReference type="AlphaFoldDB" id="A0A9P3FFG0"/>
<dbReference type="InterPro" id="IPR036388">
    <property type="entry name" value="WH-like_DNA-bd_sf"/>
</dbReference>
<dbReference type="PROSITE" id="PS51683">
    <property type="entry name" value="SAM_OMT_II"/>
    <property type="match status" value="1"/>
</dbReference>
<dbReference type="SUPFAM" id="SSF46785">
    <property type="entry name" value="Winged helix' DNA-binding domain"/>
    <property type="match status" value="1"/>
</dbReference>
<evidence type="ECO:0000256" key="1">
    <source>
        <dbReference type="ARBA" id="ARBA00022603"/>
    </source>
</evidence>
<dbReference type="GO" id="GO:0046983">
    <property type="term" value="F:protein dimerization activity"/>
    <property type="evidence" value="ECO:0007669"/>
    <property type="project" value="InterPro"/>
</dbReference>
<evidence type="ECO:0008006" key="8">
    <source>
        <dbReference type="Google" id="ProtNLM"/>
    </source>
</evidence>
<comment type="caution">
    <text evidence="6">The sequence shown here is derived from an EMBL/GenBank/DDBJ whole genome shotgun (WGS) entry which is preliminary data.</text>
</comment>
<dbReference type="Gene3D" id="1.10.10.10">
    <property type="entry name" value="Winged helix-like DNA-binding domain superfamily/Winged helix DNA-binding domain"/>
    <property type="match status" value="1"/>
</dbReference>
<dbReference type="RefSeq" id="XP_044654942.1">
    <property type="nucleotide sequence ID" value="XM_044799007.1"/>
</dbReference>
<feature type="domain" description="O-methyltransferase C-terminal" evidence="4">
    <location>
        <begin position="245"/>
        <end position="398"/>
    </location>
</feature>
<name>A0A9P3FFG0_9PEZI</name>
<dbReference type="SUPFAM" id="SSF53335">
    <property type="entry name" value="S-adenosyl-L-methionine-dependent methyltransferases"/>
    <property type="match status" value="1"/>
</dbReference>
<keyword evidence="1" id="KW-0489">Methyltransferase</keyword>
<proteinExistence type="predicted"/>
<dbReference type="GO" id="GO:0008171">
    <property type="term" value="F:O-methyltransferase activity"/>
    <property type="evidence" value="ECO:0007669"/>
    <property type="project" value="InterPro"/>
</dbReference>
<dbReference type="InterPro" id="IPR012967">
    <property type="entry name" value="COMT_dimerisation"/>
</dbReference>
<dbReference type="Pfam" id="PF08100">
    <property type="entry name" value="Dimerisation"/>
    <property type="match status" value="1"/>
</dbReference>
<dbReference type="GO" id="GO:0032259">
    <property type="term" value="P:methylation"/>
    <property type="evidence" value="ECO:0007669"/>
    <property type="project" value="UniProtKB-KW"/>
</dbReference>
<sequence>MPSATTKYDAANVALGDLVLHLRASLKALTAPQTSTQLASGLHDTEKLPDRFLTQQASEAVDLLSELEKLLQPAHLVLADHFLGYTDTKCLLAAVELNLPDILAKKSLNVQDLADESGARADRLVQILRPLRNNGIFDFDAASEQYSNTHVAELLRSDHWTQWRNWVDLYGDVFYDIARGIPESVRKDATRSAAQINFDTDLNMFEYFNASGWVPRLHRTLGGGAVAMGPGILADYPWEEVADKTVLDIGGGSGGFISMLLRKHSSMRGSIYDLPHVISHASDLFSKGGACEDLIDRVPQANLIGGDFFTWVPPSEVYTMKWCLHDWNDEECETILRNIKDALVPGKESRLIVLESILSDGKVGRLSRYGDINMAMTAKGQERTEETWRRLIGNAGWRLEKIHPMRNSWVQALDLRPVA</sequence>
<feature type="domain" description="O-methyltransferase dimerisation" evidence="5">
    <location>
        <begin position="80"/>
        <end position="155"/>
    </location>
</feature>
<dbReference type="PANTHER" id="PTHR43712:SF2">
    <property type="entry name" value="O-METHYLTRANSFERASE CICE"/>
    <property type="match status" value="1"/>
</dbReference>
<dbReference type="GeneID" id="68289367"/>
<dbReference type="Pfam" id="PF00891">
    <property type="entry name" value="Methyltransf_2"/>
    <property type="match status" value="1"/>
</dbReference>
<dbReference type="InterPro" id="IPR029063">
    <property type="entry name" value="SAM-dependent_MTases_sf"/>
</dbReference>
<evidence type="ECO:0000259" key="4">
    <source>
        <dbReference type="Pfam" id="PF00891"/>
    </source>
</evidence>